<gene>
    <name evidence="1" type="ORF">Ahy_B02g057413</name>
</gene>
<protein>
    <submittedName>
        <fullName evidence="1">Uncharacterized protein</fullName>
    </submittedName>
</protein>
<sequence length="124" mass="13494">MLRTTKKEGKYRGAKITGMALEASLTRQKRTSPDHPCPALEQPPIYASYIAAFRMPAIKYRGTSPLRAIISLKGAPKLIVTETIVTLNSLILAAKVPVPTLKSNPILISPGLIPRTSVMRKSDV</sequence>
<evidence type="ECO:0000313" key="1">
    <source>
        <dbReference type="EMBL" id="RYR23934.1"/>
    </source>
</evidence>
<dbReference type="Proteomes" id="UP000289738">
    <property type="component" value="Chromosome B02"/>
</dbReference>
<proteinExistence type="predicted"/>
<evidence type="ECO:0000313" key="2">
    <source>
        <dbReference type="Proteomes" id="UP000289738"/>
    </source>
</evidence>
<name>A0A445ABR5_ARAHY</name>
<reference evidence="1 2" key="1">
    <citation type="submission" date="2019-01" db="EMBL/GenBank/DDBJ databases">
        <title>Sequencing of cultivated peanut Arachis hypogaea provides insights into genome evolution and oil improvement.</title>
        <authorList>
            <person name="Chen X."/>
        </authorList>
    </citation>
    <scope>NUCLEOTIDE SEQUENCE [LARGE SCALE GENOMIC DNA]</scope>
    <source>
        <strain evidence="2">cv. Fuhuasheng</strain>
        <tissue evidence="1">Leaves</tissue>
    </source>
</reference>
<dbReference type="EMBL" id="SDMP01000012">
    <property type="protein sequence ID" value="RYR23934.1"/>
    <property type="molecule type" value="Genomic_DNA"/>
</dbReference>
<comment type="caution">
    <text evidence="1">The sequence shown here is derived from an EMBL/GenBank/DDBJ whole genome shotgun (WGS) entry which is preliminary data.</text>
</comment>
<organism evidence="1 2">
    <name type="scientific">Arachis hypogaea</name>
    <name type="common">Peanut</name>
    <dbReference type="NCBI Taxonomy" id="3818"/>
    <lineage>
        <taxon>Eukaryota</taxon>
        <taxon>Viridiplantae</taxon>
        <taxon>Streptophyta</taxon>
        <taxon>Embryophyta</taxon>
        <taxon>Tracheophyta</taxon>
        <taxon>Spermatophyta</taxon>
        <taxon>Magnoliopsida</taxon>
        <taxon>eudicotyledons</taxon>
        <taxon>Gunneridae</taxon>
        <taxon>Pentapetalae</taxon>
        <taxon>rosids</taxon>
        <taxon>fabids</taxon>
        <taxon>Fabales</taxon>
        <taxon>Fabaceae</taxon>
        <taxon>Papilionoideae</taxon>
        <taxon>50 kb inversion clade</taxon>
        <taxon>dalbergioids sensu lato</taxon>
        <taxon>Dalbergieae</taxon>
        <taxon>Pterocarpus clade</taxon>
        <taxon>Arachis</taxon>
    </lineage>
</organism>
<keyword evidence="2" id="KW-1185">Reference proteome</keyword>
<dbReference type="AlphaFoldDB" id="A0A445ABR5"/>
<accession>A0A445ABR5</accession>